<feature type="compositionally biased region" description="Polar residues" evidence="1">
    <location>
        <begin position="137"/>
        <end position="147"/>
    </location>
</feature>
<protein>
    <recommendedName>
        <fullName evidence="4">LisH domain-containing protein</fullName>
    </recommendedName>
</protein>
<feature type="compositionally biased region" description="Basic and acidic residues" evidence="1">
    <location>
        <begin position="223"/>
        <end position="238"/>
    </location>
</feature>
<feature type="region of interest" description="Disordered" evidence="1">
    <location>
        <begin position="124"/>
        <end position="278"/>
    </location>
</feature>
<keyword evidence="3" id="KW-1185">Reference proteome</keyword>
<dbReference type="PROSITE" id="PS50896">
    <property type="entry name" value="LISH"/>
    <property type="match status" value="1"/>
</dbReference>
<dbReference type="EMBL" id="JAUJYN010000002">
    <property type="protein sequence ID" value="KAK1277519.1"/>
    <property type="molecule type" value="Genomic_DNA"/>
</dbReference>
<evidence type="ECO:0000256" key="1">
    <source>
        <dbReference type="SAM" id="MobiDB-lite"/>
    </source>
</evidence>
<evidence type="ECO:0000313" key="3">
    <source>
        <dbReference type="Proteomes" id="UP001179952"/>
    </source>
</evidence>
<dbReference type="AlphaFoldDB" id="A0AAV9BN27"/>
<organism evidence="2 3">
    <name type="scientific">Acorus gramineus</name>
    <name type="common">Dwarf sweet flag</name>
    <dbReference type="NCBI Taxonomy" id="55184"/>
    <lineage>
        <taxon>Eukaryota</taxon>
        <taxon>Viridiplantae</taxon>
        <taxon>Streptophyta</taxon>
        <taxon>Embryophyta</taxon>
        <taxon>Tracheophyta</taxon>
        <taxon>Spermatophyta</taxon>
        <taxon>Magnoliopsida</taxon>
        <taxon>Liliopsida</taxon>
        <taxon>Acoraceae</taxon>
        <taxon>Acorus</taxon>
    </lineage>
</organism>
<feature type="compositionally biased region" description="Basic and acidic residues" evidence="1">
    <location>
        <begin position="317"/>
        <end position="331"/>
    </location>
</feature>
<accession>A0AAV9BN27</accession>
<reference evidence="2" key="1">
    <citation type="journal article" date="2023" name="Nat. Commun.">
        <title>Diploid and tetraploid genomes of Acorus and the evolution of monocots.</title>
        <authorList>
            <person name="Ma L."/>
            <person name="Liu K.W."/>
            <person name="Li Z."/>
            <person name="Hsiao Y.Y."/>
            <person name="Qi Y."/>
            <person name="Fu T."/>
            <person name="Tang G.D."/>
            <person name="Zhang D."/>
            <person name="Sun W.H."/>
            <person name="Liu D.K."/>
            <person name="Li Y."/>
            <person name="Chen G.Z."/>
            <person name="Liu X.D."/>
            <person name="Liao X.Y."/>
            <person name="Jiang Y.T."/>
            <person name="Yu X."/>
            <person name="Hao Y."/>
            <person name="Huang J."/>
            <person name="Zhao X.W."/>
            <person name="Ke S."/>
            <person name="Chen Y.Y."/>
            <person name="Wu W.L."/>
            <person name="Hsu J.L."/>
            <person name="Lin Y.F."/>
            <person name="Huang M.D."/>
            <person name="Li C.Y."/>
            <person name="Huang L."/>
            <person name="Wang Z.W."/>
            <person name="Zhao X."/>
            <person name="Zhong W.Y."/>
            <person name="Peng D.H."/>
            <person name="Ahmad S."/>
            <person name="Lan S."/>
            <person name="Zhang J.S."/>
            <person name="Tsai W.C."/>
            <person name="Van de Peer Y."/>
            <person name="Liu Z.J."/>
        </authorList>
    </citation>
    <scope>NUCLEOTIDE SEQUENCE</scope>
    <source>
        <strain evidence="2">SCP</strain>
    </source>
</reference>
<dbReference type="Proteomes" id="UP001179952">
    <property type="component" value="Unassembled WGS sequence"/>
</dbReference>
<proteinExistence type="predicted"/>
<evidence type="ECO:0000313" key="2">
    <source>
        <dbReference type="EMBL" id="KAK1277519.1"/>
    </source>
</evidence>
<feature type="compositionally biased region" description="Basic and acidic residues" evidence="1">
    <location>
        <begin position="178"/>
        <end position="188"/>
    </location>
</feature>
<comment type="caution">
    <text evidence="2">The sequence shown here is derived from an EMBL/GenBank/DDBJ whole genome shotgun (WGS) entry which is preliminary data.</text>
</comment>
<reference evidence="2" key="2">
    <citation type="submission" date="2023-06" db="EMBL/GenBank/DDBJ databases">
        <authorList>
            <person name="Ma L."/>
            <person name="Liu K.-W."/>
            <person name="Li Z."/>
            <person name="Hsiao Y.-Y."/>
            <person name="Qi Y."/>
            <person name="Fu T."/>
            <person name="Tang G."/>
            <person name="Zhang D."/>
            <person name="Sun W.-H."/>
            <person name="Liu D.-K."/>
            <person name="Li Y."/>
            <person name="Chen G.-Z."/>
            <person name="Liu X.-D."/>
            <person name="Liao X.-Y."/>
            <person name="Jiang Y.-T."/>
            <person name="Yu X."/>
            <person name="Hao Y."/>
            <person name="Huang J."/>
            <person name="Zhao X.-W."/>
            <person name="Ke S."/>
            <person name="Chen Y.-Y."/>
            <person name="Wu W.-L."/>
            <person name="Hsu J.-L."/>
            <person name="Lin Y.-F."/>
            <person name="Huang M.-D."/>
            <person name="Li C.-Y."/>
            <person name="Huang L."/>
            <person name="Wang Z.-W."/>
            <person name="Zhao X."/>
            <person name="Zhong W.-Y."/>
            <person name="Peng D.-H."/>
            <person name="Ahmad S."/>
            <person name="Lan S."/>
            <person name="Zhang J.-S."/>
            <person name="Tsai W.-C."/>
            <person name="Van De Peer Y."/>
            <person name="Liu Z.-J."/>
        </authorList>
    </citation>
    <scope>NUCLEOTIDE SEQUENCE</scope>
    <source>
        <strain evidence="2">SCP</strain>
        <tissue evidence="2">Leaves</tissue>
    </source>
</reference>
<gene>
    <name evidence="2" type="ORF">QJS04_geneDACA014809</name>
</gene>
<sequence length="346" mass="38730">MIPGELSKKRVFHFTTALVSLVPRQIMLGTKNEEKVQKGLSQTLDANNGAKKGGGGEGDERLLLLRSIAAFLESNGFSRSLKRFRSEAEIDTGKGQSLDLEHVFHEYIKKRGHPAEADVDCLKMQGSDNFKSPPVPNTSDSQPAETVTSKDKKEKKKKCKSVSENSELESAPQAVNAGKKEDSVDHETNGYLNKSDPGKENRSILNKGVDKHLDKTSKKRKRLGIEESKSQFENETLTKKSKKRKSKDSENNVETGLYTERSQVEEGHLGHDKKRKVDKFQEDLNKSLKVPLDDQTVGQIGDKEHQIFERNNVNNTTDKREPVKLGKNEGKHSAEVCRSFQVCLIC</sequence>
<feature type="region of interest" description="Disordered" evidence="1">
    <location>
        <begin position="295"/>
        <end position="331"/>
    </location>
</feature>
<feature type="compositionally biased region" description="Basic and acidic residues" evidence="1">
    <location>
        <begin position="196"/>
        <end position="216"/>
    </location>
</feature>
<evidence type="ECO:0008006" key="4">
    <source>
        <dbReference type="Google" id="ProtNLM"/>
    </source>
</evidence>
<name>A0AAV9BN27_ACOGR</name>
<dbReference type="InterPro" id="IPR006594">
    <property type="entry name" value="LisH"/>
</dbReference>